<evidence type="ECO:0000313" key="5">
    <source>
        <dbReference type="Proteomes" id="UP001206925"/>
    </source>
</evidence>
<evidence type="ECO:0000256" key="3">
    <source>
        <dbReference type="SAM" id="MobiDB-lite"/>
    </source>
</evidence>
<sequence length="215" mass="23126">MASSEEDNNNNNNNIINNNESEMGFQYRGEMSSGSMFNNNKSSSGSGNNNMFGSGWDPLESFGGSTAYPSGMESHQGLLHHYQSGSGSGSGSVIGDLVPKIGSFGSGSFSEMVNPFVNINPECGPSSSPSNRDKRRFNPILNGEREQRNDVSGDTTSEKEEKKQRVDSRGKQMGIQAKDNSDSGGGAPKDNNYIHVRAKRGQATNSHSLAERVNF</sequence>
<dbReference type="PANTHER" id="PTHR12565">
    <property type="entry name" value="STEROL REGULATORY ELEMENT-BINDING PROTEIN"/>
    <property type="match status" value="1"/>
</dbReference>
<evidence type="ECO:0000313" key="4">
    <source>
        <dbReference type="EMBL" id="KAI7751071.1"/>
    </source>
</evidence>
<organism evidence="4 5">
    <name type="scientific">Ambrosia artemisiifolia</name>
    <name type="common">Common ragweed</name>
    <dbReference type="NCBI Taxonomy" id="4212"/>
    <lineage>
        <taxon>Eukaryota</taxon>
        <taxon>Viridiplantae</taxon>
        <taxon>Streptophyta</taxon>
        <taxon>Embryophyta</taxon>
        <taxon>Tracheophyta</taxon>
        <taxon>Spermatophyta</taxon>
        <taxon>Magnoliopsida</taxon>
        <taxon>eudicotyledons</taxon>
        <taxon>Gunneridae</taxon>
        <taxon>Pentapetalae</taxon>
        <taxon>asterids</taxon>
        <taxon>campanulids</taxon>
        <taxon>Asterales</taxon>
        <taxon>Asteraceae</taxon>
        <taxon>Asteroideae</taxon>
        <taxon>Heliantheae alliance</taxon>
        <taxon>Heliantheae</taxon>
        <taxon>Ambrosia</taxon>
    </lineage>
</organism>
<evidence type="ECO:0000256" key="1">
    <source>
        <dbReference type="ARBA" id="ARBA00004123"/>
    </source>
</evidence>
<feature type="compositionally biased region" description="Basic and acidic residues" evidence="3">
    <location>
        <begin position="143"/>
        <end position="170"/>
    </location>
</feature>
<name>A0AAD5D2V7_AMBAR</name>
<dbReference type="GO" id="GO:0003700">
    <property type="term" value="F:DNA-binding transcription factor activity"/>
    <property type="evidence" value="ECO:0007669"/>
    <property type="project" value="TreeGrafter"/>
</dbReference>
<keyword evidence="2" id="KW-0539">Nucleus</keyword>
<dbReference type="Proteomes" id="UP001206925">
    <property type="component" value="Unassembled WGS sequence"/>
</dbReference>
<proteinExistence type="predicted"/>
<dbReference type="GO" id="GO:0005634">
    <property type="term" value="C:nucleus"/>
    <property type="evidence" value="ECO:0007669"/>
    <property type="project" value="UniProtKB-SubCell"/>
</dbReference>
<dbReference type="AlphaFoldDB" id="A0AAD5D2V7"/>
<dbReference type="InterPro" id="IPR024097">
    <property type="entry name" value="bHLH_ZIP_TF"/>
</dbReference>
<keyword evidence="5" id="KW-1185">Reference proteome</keyword>
<accession>A0AAD5D2V7</accession>
<comment type="subcellular location">
    <subcellularLocation>
        <location evidence="1">Nucleus</location>
    </subcellularLocation>
</comment>
<comment type="caution">
    <text evidence="4">The sequence shown here is derived from an EMBL/GenBank/DDBJ whole genome shotgun (WGS) entry which is preliminary data.</text>
</comment>
<dbReference type="EMBL" id="JAMZMK010005996">
    <property type="protein sequence ID" value="KAI7751071.1"/>
    <property type="molecule type" value="Genomic_DNA"/>
</dbReference>
<evidence type="ECO:0000256" key="2">
    <source>
        <dbReference type="ARBA" id="ARBA00023242"/>
    </source>
</evidence>
<gene>
    <name evidence="4" type="ORF">M8C21_031128</name>
</gene>
<feature type="compositionally biased region" description="Low complexity" evidence="3">
    <location>
        <begin position="31"/>
        <end position="52"/>
    </location>
</feature>
<feature type="region of interest" description="Disordered" evidence="3">
    <location>
        <begin position="1"/>
        <end position="52"/>
    </location>
</feature>
<feature type="region of interest" description="Disordered" evidence="3">
    <location>
        <begin position="120"/>
        <end position="215"/>
    </location>
</feature>
<feature type="non-terminal residue" evidence="4">
    <location>
        <position position="1"/>
    </location>
</feature>
<reference evidence="4" key="1">
    <citation type="submission" date="2022-06" db="EMBL/GenBank/DDBJ databases">
        <title>Uncovering the hologenomic basis of an extraordinary plant invasion.</title>
        <authorList>
            <person name="Bieker V.C."/>
            <person name="Martin M.D."/>
            <person name="Gilbert T."/>
            <person name="Hodgins K."/>
            <person name="Battlay P."/>
            <person name="Petersen B."/>
            <person name="Wilson J."/>
        </authorList>
    </citation>
    <scope>NUCLEOTIDE SEQUENCE</scope>
    <source>
        <strain evidence="4">AA19_3_7</strain>
        <tissue evidence="4">Leaf</tissue>
    </source>
</reference>
<protein>
    <submittedName>
        <fullName evidence="4">Uncharacterized protein</fullName>
    </submittedName>
</protein>
<feature type="compositionally biased region" description="Low complexity" evidence="3">
    <location>
        <begin position="9"/>
        <end position="19"/>
    </location>
</feature>
<dbReference type="PANTHER" id="PTHR12565:SF312">
    <property type="entry name" value="TRANSCRIPTION FACTOR BHLH74"/>
    <property type="match status" value="1"/>
</dbReference>